<keyword evidence="8 11" id="KW-1133">Transmembrane helix</keyword>
<feature type="domain" description="Penicillin-binding protein transpeptidase" evidence="12">
    <location>
        <begin position="280"/>
        <end position="614"/>
    </location>
</feature>
<dbReference type="STRING" id="1157490.EL26_14035"/>
<dbReference type="GO" id="GO:0071972">
    <property type="term" value="F:peptidoglycan L,D-transpeptidase activity"/>
    <property type="evidence" value="ECO:0007669"/>
    <property type="project" value="TreeGrafter"/>
</dbReference>
<evidence type="ECO:0000313" key="15">
    <source>
        <dbReference type="Proteomes" id="UP000027931"/>
    </source>
</evidence>
<dbReference type="InterPro" id="IPR012338">
    <property type="entry name" value="Beta-lactam/transpept-like"/>
</dbReference>
<evidence type="ECO:0008006" key="16">
    <source>
        <dbReference type="Google" id="ProtNLM"/>
    </source>
</evidence>
<evidence type="ECO:0000256" key="7">
    <source>
        <dbReference type="ARBA" id="ARBA00022984"/>
    </source>
</evidence>
<dbReference type="Gene3D" id="3.90.1310.10">
    <property type="entry name" value="Penicillin-binding protein 2a (Domain 2)"/>
    <property type="match status" value="1"/>
</dbReference>
<evidence type="ECO:0000259" key="12">
    <source>
        <dbReference type="Pfam" id="PF00905"/>
    </source>
</evidence>
<accession>A0A074LKM4</accession>
<dbReference type="GO" id="GO:0009252">
    <property type="term" value="P:peptidoglycan biosynthetic process"/>
    <property type="evidence" value="ECO:0007669"/>
    <property type="project" value="UniProtKB-KW"/>
</dbReference>
<gene>
    <name evidence="14" type="ORF">EL26_14035</name>
</gene>
<dbReference type="AlphaFoldDB" id="A0A074LKM4"/>
<dbReference type="InterPro" id="IPR036138">
    <property type="entry name" value="PBP_dimer_sf"/>
</dbReference>
<comment type="subcellular location">
    <subcellularLocation>
        <location evidence="2">Cell membrane</location>
    </subcellularLocation>
    <subcellularLocation>
        <location evidence="1">Membrane</location>
        <topology evidence="1">Single-pass membrane protein</topology>
    </subcellularLocation>
</comment>
<dbReference type="EMBL" id="JMIR01000019">
    <property type="protein sequence ID" value="KEO82681.1"/>
    <property type="molecule type" value="Genomic_DNA"/>
</dbReference>
<name>A0A074LKM4_9BACL</name>
<feature type="domain" description="Penicillin-binding protein dimerisation" evidence="13">
    <location>
        <begin position="63"/>
        <end position="234"/>
    </location>
</feature>
<dbReference type="OrthoDB" id="2378949at2"/>
<dbReference type="InterPro" id="IPR050515">
    <property type="entry name" value="Beta-lactam/transpept"/>
</dbReference>
<keyword evidence="7" id="KW-0573">Peptidoglycan synthesis</keyword>
<evidence type="ECO:0000256" key="8">
    <source>
        <dbReference type="ARBA" id="ARBA00022989"/>
    </source>
</evidence>
<dbReference type="SUPFAM" id="SSF56601">
    <property type="entry name" value="beta-lactamase/transpeptidase-like"/>
    <property type="match status" value="1"/>
</dbReference>
<dbReference type="InterPro" id="IPR001460">
    <property type="entry name" value="PCN-bd_Tpept"/>
</dbReference>
<dbReference type="RefSeq" id="WP_038089635.1">
    <property type="nucleotide sequence ID" value="NZ_JMIR01000019.1"/>
</dbReference>
<sequence length="638" mass="71452">MLYNQNSLDEDLKKATGKRLNYLFVLVFVALAVLIVRLSFIQLAQGSLYLKRAETNRYIQQSVPAPRGQIYDRDRNLLVTNQPSFAVLYTILSKDVQDPQKIAAMLAPVLHKTPDEILNSMDLKGQHFMLSMARRLLTNAGDEQVAYIKEHQADLPGVNVVVEPIRHYERNNFASHILGYLNNIPSDYWQKHQDEYQQTDLIGMAGVERQYEQYLRGKAGKLQVEVNIYNQPLQDQRLVDPIKGHDLVLTINSKVQAATEQALAERVQALKRTVRTVQNGAAVAMDPKTGEILAMASYPSYDPNIWIKGVTEKEYTEQFAPAEMNRALQQLYQPGSTVKMATELIGFKEGVIQPGSVIYDPGRIQVGYLPNGKPNYIKSWKTIGYADSYRALAESSNVYMIRTFLNLAGYREDMPTAQVNDFLKNRLPKTMDKVAAYHKEFGMGPTTTGVDLPYEAEGQITREGYVSDLAFSAIGQTENYTVLQLAQYVSTIANGGKRMKPHVVKEIIPPDGTPQTIPIEQQNQLDFTQDQLAAVQRGMYDVNNKTYGTFYSVFGKYPVKVAGKTGTAETGRNTENSLFVGYAPADDPQIAIAIIIPDNMPNGHSSDTLGPLARAMFDAYFQFNNTTAAPAQFKPTRR</sequence>
<keyword evidence="9 11" id="KW-0472">Membrane</keyword>
<dbReference type="Proteomes" id="UP000027931">
    <property type="component" value="Unassembled WGS sequence"/>
</dbReference>
<keyword evidence="15" id="KW-1185">Reference proteome</keyword>
<evidence type="ECO:0000256" key="6">
    <source>
        <dbReference type="ARBA" id="ARBA00022960"/>
    </source>
</evidence>
<keyword evidence="5 11" id="KW-0812">Transmembrane</keyword>
<dbReference type="GO" id="GO:0008658">
    <property type="term" value="F:penicillin binding"/>
    <property type="evidence" value="ECO:0007669"/>
    <property type="project" value="InterPro"/>
</dbReference>
<comment type="similarity">
    <text evidence="3">Belongs to the transpeptidase family.</text>
</comment>
<dbReference type="eggNOG" id="COG0768">
    <property type="taxonomic scope" value="Bacteria"/>
</dbReference>
<evidence type="ECO:0000256" key="11">
    <source>
        <dbReference type="SAM" id="Phobius"/>
    </source>
</evidence>
<dbReference type="GO" id="GO:0005886">
    <property type="term" value="C:plasma membrane"/>
    <property type="evidence" value="ECO:0007669"/>
    <property type="project" value="UniProtKB-SubCell"/>
</dbReference>
<dbReference type="PANTHER" id="PTHR30627">
    <property type="entry name" value="PEPTIDOGLYCAN D,D-TRANSPEPTIDASE"/>
    <property type="match status" value="1"/>
</dbReference>
<evidence type="ECO:0000256" key="9">
    <source>
        <dbReference type="ARBA" id="ARBA00023136"/>
    </source>
</evidence>
<evidence type="ECO:0000256" key="4">
    <source>
        <dbReference type="ARBA" id="ARBA00022475"/>
    </source>
</evidence>
<dbReference type="PANTHER" id="PTHR30627:SF2">
    <property type="entry name" value="PEPTIDOGLYCAN D,D-TRANSPEPTIDASE MRDA"/>
    <property type="match status" value="1"/>
</dbReference>
<dbReference type="Gene3D" id="3.40.710.10">
    <property type="entry name" value="DD-peptidase/beta-lactamase superfamily"/>
    <property type="match status" value="1"/>
</dbReference>
<dbReference type="GO" id="GO:0008360">
    <property type="term" value="P:regulation of cell shape"/>
    <property type="evidence" value="ECO:0007669"/>
    <property type="project" value="UniProtKB-KW"/>
</dbReference>
<dbReference type="SUPFAM" id="SSF56519">
    <property type="entry name" value="Penicillin binding protein dimerisation domain"/>
    <property type="match status" value="1"/>
</dbReference>
<comment type="caution">
    <text evidence="14">The sequence shown here is derived from an EMBL/GenBank/DDBJ whole genome shotgun (WGS) entry which is preliminary data.</text>
</comment>
<evidence type="ECO:0000256" key="3">
    <source>
        <dbReference type="ARBA" id="ARBA00007171"/>
    </source>
</evidence>
<evidence type="ECO:0000256" key="1">
    <source>
        <dbReference type="ARBA" id="ARBA00004167"/>
    </source>
</evidence>
<evidence type="ECO:0000256" key="10">
    <source>
        <dbReference type="ARBA" id="ARBA00023316"/>
    </source>
</evidence>
<reference evidence="14 15" key="1">
    <citation type="journal article" date="2013" name="Int. J. Syst. Evol. Microbiol.">
        <title>Tumebacillus flagellatus sp. nov., an alpha-amylase/pullulanase-producing bacterium isolated from cassava wastewater.</title>
        <authorList>
            <person name="Wang Q."/>
            <person name="Xie N."/>
            <person name="Qin Y."/>
            <person name="Shen N."/>
            <person name="Zhu J."/>
            <person name="Mi H."/>
            <person name="Huang R."/>
        </authorList>
    </citation>
    <scope>NUCLEOTIDE SEQUENCE [LARGE SCALE GENOMIC DNA]</scope>
    <source>
        <strain evidence="14 15">GST4</strain>
    </source>
</reference>
<protein>
    <recommendedName>
        <fullName evidence="16">Penicillin-binding protein</fullName>
    </recommendedName>
</protein>
<evidence type="ECO:0000256" key="2">
    <source>
        <dbReference type="ARBA" id="ARBA00004236"/>
    </source>
</evidence>
<keyword evidence="4" id="KW-1003">Cell membrane</keyword>
<keyword evidence="10" id="KW-0961">Cell wall biogenesis/degradation</keyword>
<evidence type="ECO:0000313" key="14">
    <source>
        <dbReference type="EMBL" id="KEO82681.1"/>
    </source>
</evidence>
<dbReference type="InterPro" id="IPR005311">
    <property type="entry name" value="PBP_dimer"/>
</dbReference>
<dbReference type="GO" id="GO:0071555">
    <property type="term" value="P:cell wall organization"/>
    <property type="evidence" value="ECO:0007669"/>
    <property type="project" value="UniProtKB-KW"/>
</dbReference>
<feature type="transmembrane region" description="Helical" evidence="11">
    <location>
        <begin position="20"/>
        <end position="40"/>
    </location>
</feature>
<evidence type="ECO:0000256" key="5">
    <source>
        <dbReference type="ARBA" id="ARBA00022692"/>
    </source>
</evidence>
<proteinExistence type="inferred from homology"/>
<organism evidence="14 15">
    <name type="scientific">Tumebacillus flagellatus</name>
    <dbReference type="NCBI Taxonomy" id="1157490"/>
    <lineage>
        <taxon>Bacteria</taxon>
        <taxon>Bacillati</taxon>
        <taxon>Bacillota</taxon>
        <taxon>Bacilli</taxon>
        <taxon>Bacillales</taxon>
        <taxon>Alicyclobacillaceae</taxon>
        <taxon>Tumebacillus</taxon>
    </lineage>
</organism>
<dbReference type="Pfam" id="PF00905">
    <property type="entry name" value="Transpeptidase"/>
    <property type="match status" value="1"/>
</dbReference>
<evidence type="ECO:0000259" key="13">
    <source>
        <dbReference type="Pfam" id="PF03717"/>
    </source>
</evidence>
<dbReference type="Pfam" id="PF03717">
    <property type="entry name" value="PBP_dimer"/>
    <property type="match status" value="1"/>
</dbReference>
<keyword evidence="6" id="KW-0133">Cell shape</keyword>